<evidence type="ECO:0000256" key="4">
    <source>
        <dbReference type="ARBA" id="ARBA00022898"/>
    </source>
</evidence>
<dbReference type="FunFam" id="3.40.640.10:FF:000054">
    <property type="entry name" value="Serine--glyoxylate aminotransferase"/>
    <property type="match status" value="1"/>
</dbReference>
<dbReference type="SUPFAM" id="SSF53383">
    <property type="entry name" value="PLP-dependent transferases"/>
    <property type="match status" value="1"/>
</dbReference>
<evidence type="ECO:0000259" key="12">
    <source>
        <dbReference type="Pfam" id="PF00266"/>
    </source>
</evidence>
<dbReference type="GO" id="GO:0004760">
    <property type="term" value="F:L-serine-pyruvate transaminase activity"/>
    <property type="evidence" value="ECO:0007669"/>
    <property type="project" value="TreeGrafter"/>
</dbReference>
<dbReference type="GO" id="GO:0019265">
    <property type="term" value="P:glycine biosynthetic process, by transamination of glyoxylate"/>
    <property type="evidence" value="ECO:0007669"/>
    <property type="project" value="TreeGrafter"/>
</dbReference>
<feature type="compositionally biased region" description="Low complexity" evidence="11">
    <location>
        <begin position="395"/>
        <end position="406"/>
    </location>
</feature>
<organism evidence="13 14">
    <name type="scientific">Candidatus Segetimicrobium genomatis</name>
    <dbReference type="NCBI Taxonomy" id="2569760"/>
    <lineage>
        <taxon>Bacteria</taxon>
        <taxon>Bacillati</taxon>
        <taxon>Candidatus Sysuimicrobiota</taxon>
        <taxon>Candidatus Sysuimicrobiia</taxon>
        <taxon>Candidatus Sysuimicrobiales</taxon>
        <taxon>Candidatus Segetimicrobiaceae</taxon>
        <taxon>Candidatus Segetimicrobium</taxon>
    </lineage>
</organism>
<keyword evidence="4 8" id="KW-0663">Pyridoxal phosphate</keyword>
<dbReference type="PANTHER" id="PTHR21152">
    <property type="entry name" value="AMINOTRANSFERASE CLASS V"/>
    <property type="match status" value="1"/>
</dbReference>
<evidence type="ECO:0000256" key="9">
    <source>
        <dbReference type="RuleBase" id="RU004075"/>
    </source>
</evidence>
<evidence type="ECO:0000313" key="14">
    <source>
        <dbReference type="Proteomes" id="UP000318834"/>
    </source>
</evidence>
<sequence length="415" mass="44844">MPGRHFLQIPGPTNVPERILRAMDRPVPDHRGPELPGLVSEVTSGLTQIFQTASGEIVLFPGSGTGGWEASIVNTLNPHDRVLAFNVGQFSHQFAECAQRLDMVVDEIDLPWGTGVPAELVHERLSADRDHSYAAVLVVHNETSTGVTSNVGAVREAMDAAGHPALLLVDAVSSLGSIDFRFDEWKVDVAVAGTQKGLMLPPGMAVVCAGTRAVARSEEVRSRRYFFDWRPVLAEMRQGYFPYTPATLMLYGLREAIRMLGEEGLAGVFARHARLADGVRRAVRAWGLQILCRSPQEYSNTVTAVVVPDGVDADAVRRAAEQRLDLSLGAGLGRLKGRVFRIGHLGALNELEVLATLAGTEMALSMAGVQVPVGAGVTACERYFIEEQLTPAGQSSVYSQQSAVSSPNEVRTRRK</sequence>
<evidence type="ECO:0000256" key="7">
    <source>
        <dbReference type="PIRSR" id="PIRSR000524-1"/>
    </source>
</evidence>
<proteinExistence type="inferred from homology"/>
<dbReference type="InterPro" id="IPR015421">
    <property type="entry name" value="PyrdxlP-dep_Trfase_major"/>
</dbReference>
<dbReference type="InterPro" id="IPR024169">
    <property type="entry name" value="SP_NH2Trfase/AEP_transaminase"/>
</dbReference>
<name>A0A537IXN8_9BACT</name>
<feature type="binding site" evidence="7">
    <location>
        <position position="341"/>
    </location>
    <ligand>
        <name>substrate</name>
    </ligand>
</feature>
<evidence type="ECO:0000256" key="11">
    <source>
        <dbReference type="SAM" id="MobiDB-lite"/>
    </source>
</evidence>
<evidence type="ECO:0000256" key="10">
    <source>
        <dbReference type="RuleBase" id="RU004504"/>
    </source>
</evidence>
<dbReference type="GO" id="GO:0008453">
    <property type="term" value="F:alanine-glyoxylate transaminase activity"/>
    <property type="evidence" value="ECO:0007669"/>
    <property type="project" value="TreeGrafter"/>
</dbReference>
<reference evidence="13 14" key="1">
    <citation type="journal article" date="2019" name="Nat. Microbiol.">
        <title>Mediterranean grassland soil C-N compound turnover is dependent on rainfall and depth, and is mediated by genomically divergent microorganisms.</title>
        <authorList>
            <person name="Diamond S."/>
            <person name="Andeer P.F."/>
            <person name="Li Z."/>
            <person name="Crits-Christoph A."/>
            <person name="Burstein D."/>
            <person name="Anantharaman K."/>
            <person name="Lane K.R."/>
            <person name="Thomas B.C."/>
            <person name="Pan C."/>
            <person name="Northen T.R."/>
            <person name="Banfield J.F."/>
        </authorList>
    </citation>
    <scope>NUCLEOTIDE SEQUENCE [LARGE SCALE GENOMIC DNA]</scope>
    <source>
        <strain evidence="13">NP_8</strain>
    </source>
</reference>
<evidence type="ECO:0000256" key="3">
    <source>
        <dbReference type="ARBA" id="ARBA00011771"/>
    </source>
</evidence>
<dbReference type="Proteomes" id="UP000318834">
    <property type="component" value="Unassembled WGS sequence"/>
</dbReference>
<dbReference type="EMBL" id="VBAP01000031">
    <property type="protein sequence ID" value="TMI76035.1"/>
    <property type="molecule type" value="Genomic_DNA"/>
</dbReference>
<keyword evidence="13" id="KW-0808">Transferase</keyword>
<comment type="similarity">
    <text evidence="2 9">Belongs to the class-V pyridoxal-phosphate-dependent aminotransferase family.</text>
</comment>
<dbReference type="PIRSF" id="PIRSF000524">
    <property type="entry name" value="SPT"/>
    <property type="match status" value="1"/>
</dbReference>
<dbReference type="InterPro" id="IPR000192">
    <property type="entry name" value="Aminotrans_V_dom"/>
</dbReference>
<dbReference type="AlphaFoldDB" id="A0A537IXN8"/>
<feature type="region of interest" description="Disordered" evidence="11">
    <location>
        <begin position="395"/>
        <end position="415"/>
    </location>
</feature>
<dbReference type="PROSITE" id="PS00595">
    <property type="entry name" value="AA_TRANSFER_CLASS_5"/>
    <property type="match status" value="1"/>
</dbReference>
<keyword evidence="13" id="KW-0032">Aminotransferase</keyword>
<dbReference type="FunFam" id="3.90.1150.10:FF:000031">
    <property type="entry name" value="Serine--glyoxylate aminotransferase"/>
    <property type="match status" value="1"/>
</dbReference>
<evidence type="ECO:0000256" key="2">
    <source>
        <dbReference type="ARBA" id="ARBA00009236"/>
    </source>
</evidence>
<dbReference type="InterPro" id="IPR015424">
    <property type="entry name" value="PyrdxlP-dep_Trfase"/>
</dbReference>
<protein>
    <recommendedName>
        <fullName evidence="6">Tritium exchange subunit</fullName>
    </recommendedName>
</protein>
<comment type="function">
    <text evidence="5">Soluble hydrogenase catalyzes both production and consumption of hydrogen from suitable artificial electron donors or acceptors. This subunit catalyzes the tritium-exchange activity.</text>
</comment>
<evidence type="ECO:0000256" key="5">
    <source>
        <dbReference type="ARBA" id="ARBA00054899"/>
    </source>
</evidence>
<evidence type="ECO:0000256" key="6">
    <source>
        <dbReference type="ARBA" id="ARBA00079151"/>
    </source>
</evidence>
<comment type="cofactor">
    <cofactor evidence="1 8 10">
        <name>pyridoxal 5'-phosphate</name>
        <dbReference type="ChEBI" id="CHEBI:597326"/>
    </cofactor>
</comment>
<feature type="modified residue" description="N6-(pyridoxal phosphate)lysine" evidence="8">
    <location>
        <position position="196"/>
    </location>
</feature>
<dbReference type="Gene3D" id="3.40.640.10">
    <property type="entry name" value="Type I PLP-dependent aspartate aminotransferase-like (Major domain)"/>
    <property type="match status" value="1"/>
</dbReference>
<feature type="domain" description="Aminotransferase class V" evidence="12">
    <location>
        <begin position="38"/>
        <end position="322"/>
    </location>
</feature>
<dbReference type="Gene3D" id="3.90.1150.10">
    <property type="entry name" value="Aspartate Aminotransferase, domain 1"/>
    <property type="match status" value="1"/>
</dbReference>
<comment type="caution">
    <text evidence="13">The sequence shown here is derived from an EMBL/GenBank/DDBJ whole genome shotgun (WGS) entry which is preliminary data.</text>
</comment>
<evidence type="ECO:0000313" key="13">
    <source>
        <dbReference type="EMBL" id="TMI76035.1"/>
    </source>
</evidence>
<evidence type="ECO:0000256" key="8">
    <source>
        <dbReference type="PIRSR" id="PIRSR000524-50"/>
    </source>
</evidence>
<dbReference type="PANTHER" id="PTHR21152:SF40">
    <property type="entry name" value="ALANINE--GLYOXYLATE AMINOTRANSFERASE"/>
    <property type="match status" value="1"/>
</dbReference>
<dbReference type="Pfam" id="PF00266">
    <property type="entry name" value="Aminotran_5"/>
    <property type="match status" value="1"/>
</dbReference>
<gene>
    <name evidence="13" type="ORF">E6H05_04745</name>
</gene>
<comment type="subunit">
    <text evidence="3">Heterodimer of a large and a small subunit.</text>
</comment>
<dbReference type="InterPro" id="IPR020578">
    <property type="entry name" value="Aminotrans_V_PyrdxlP_BS"/>
</dbReference>
<accession>A0A537IXN8</accession>
<dbReference type="InterPro" id="IPR015422">
    <property type="entry name" value="PyrdxlP-dep_Trfase_small"/>
</dbReference>
<evidence type="ECO:0000256" key="1">
    <source>
        <dbReference type="ARBA" id="ARBA00001933"/>
    </source>
</evidence>